<sequence>MMSIIMIKFSSSKAGIVHKYHNHGTLIDFKLLYLMDFS</sequence>
<dbReference type="AlphaFoldDB" id="A0A2X0MCR0"/>
<protein>
    <submittedName>
        <fullName evidence="3">BZ3500_MvSof-1268-A1-R1_C041g00090 protein</fullName>
    </submittedName>
    <submittedName>
        <fullName evidence="4">BZ3500_MvSof-1268-A1-R1_C041g00094 protein</fullName>
    </submittedName>
    <submittedName>
        <fullName evidence="2">BZ3500_MvSof-1268-A1-R1_C042g00097 protein</fullName>
    </submittedName>
    <submittedName>
        <fullName evidence="1">BZ3500_MvSof-1268-A1-R1_C060g00278 protein</fullName>
    </submittedName>
    <submittedName>
        <fullName evidence="5">BZ3500_MvSof-1268-A1-R1_C110g00605 protein</fullName>
    </submittedName>
</protein>
<evidence type="ECO:0000313" key="4">
    <source>
        <dbReference type="EMBL" id="SCZ95444.1"/>
    </source>
</evidence>
<dbReference type="EMBL" id="FMWP01000063">
    <property type="protein sequence ID" value="SCZ95427.1"/>
    <property type="molecule type" value="Genomic_DNA"/>
</dbReference>
<gene>
    <name evidence="3" type="ORF">BZ3500_MVSOF-1268-A1-R1_C041G00090</name>
    <name evidence="4" type="ORF">BZ3500_MVSOF-1268-A1-R1_C041G00094</name>
    <name evidence="2" type="ORF">BZ3500_MVSOF-1268-A1-R1_C042G00097</name>
    <name evidence="1" type="ORF">BZ3500_MVSOF-1268-A1-R1_C060G00278</name>
    <name evidence="5" type="ORF">BZ3500_MVSOF-1268-A1-R1_C110G00605</name>
</gene>
<dbReference type="EMBL" id="FMWP01000030">
    <property type="protein sequence ID" value="SCZ92843.1"/>
    <property type="molecule type" value="Genomic_DNA"/>
</dbReference>
<dbReference type="Proteomes" id="UP000249723">
    <property type="component" value="Unassembled WGS sequence"/>
</dbReference>
<dbReference type="EMBL" id="FMWP01000064">
    <property type="protein sequence ID" value="SCZ95444.1"/>
    <property type="molecule type" value="Genomic_DNA"/>
</dbReference>
<reference evidence="1" key="1">
    <citation type="submission" date="2016-10" db="EMBL/GenBank/DDBJ databases">
        <authorList>
            <person name="Cai Z."/>
        </authorList>
    </citation>
    <scope>NUCLEOTIDE SEQUENCE [LARGE SCALE GENOMIC DNA]</scope>
</reference>
<name>A0A2X0MCR0_9BASI</name>
<evidence type="ECO:0000313" key="3">
    <source>
        <dbReference type="EMBL" id="SCZ95440.1"/>
    </source>
</evidence>
<evidence type="ECO:0000313" key="1">
    <source>
        <dbReference type="EMBL" id="SCZ92843.1"/>
    </source>
</evidence>
<evidence type="ECO:0000313" key="2">
    <source>
        <dbReference type="EMBL" id="SCZ95427.1"/>
    </source>
</evidence>
<proteinExistence type="predicted"/>
<keyword evidence="6" id="KW-1185">Reference proteome</keyword>
<dbReference type="EMBL" id="FMWP01000064">
    <property type="protein sequence ID" value="SCZ95440.1"/>
    <property type="molecule type" value="Genomic_DNA"/>
</dbReference>
<organism evidence="1 6">
    <name type="scientific">Microbotryum saponariae</name>
    <dbReference type="NCBI Taxonomy" id="289078"/>
    <lineage>
        <taxon>Eukaryota</taxon>
        <taxon>Fungi</taxon>
        <taxon>Dikarya</taxon>
        <taxon>Basidiomycota</taxon>
        <taxon>Pucciniomycotina</taxon>
        <taxon>Microbotryomycetes</taxon>
        <taxon>Microbotryales</taxon>
        <taxon>Microbotryaceae</taxon>
        <taxon>Microbotryum</taxon>
    </lineage>
</organism>
<accession>A0A2X0MCR0</accession>
<reference evidence="6" key="2">
    <citation type="submission" date="2016-10" db="EMBL/GenBank/DDBJ databases">
        <authorList>
            <person name="Jeantristanb JTB J.-T."/>
            <person name="Ricardo R."/>
        </authorList>
    </citation>
    <scope>NUCLEOTIDE SEQUENCE [LARGE SCALE GENOMIC DNA]</scope>
</reference>
<dbReference type="EMBL" id="FMWP01000067">
    <property type="protein sequence ID" value="SCZ95472.1"/>
    <property type="molecule type" value="Genomic_DNA"/>
</dbReference>
<evidence type="ECO:0000313" key="6">
    <source>
        <dbReference type="Proteomes" id="UP000249723"/>
    </source>
</evidence>
<evidence type="ECO:0000313" key="5">
    <source>
        <dbReference type="EMBL" id="SCZ95472.1"/>
    </source>
</evidence>